<reference evidence="4" key="1">
    <citation type="submission" date="2016-06" db="EMBL/GenBank/DDBJ databases">
        <title>Parallel loss of symbiosis genes in relatives of nitrogen-fixing non-legume Parasponia.</title>
        <authorList>
            <person name="Van Velzen R."/>
            <person name="Holmer R."/>
            <person name="Bu F."/>
            <person name="Rutten L."/>
            <person name="Van Zeijl A."/>
            <person name="Liu W."/>
            <person name="Santuari L."/>
            <person name="Cao Q."/>
            <person name="Sharma T."/>
            <person name="Shen D."/>
            <person name="Roswanjaya Y."/>
            <person name="Wardhani T."/>
            <person name="Kalhor M.S."/>
            <person name="Jansen J."/>
            <person name="Van den Hoogen J."/>
            <person name="Gungor B."/>
            <person name="Hartog M."/>
            <person name="Hontelez J."/>
            <person name="Verver J."/>
            <person name="Yang W.-C."/>
            <person name="Schijlen E."/>
            <person name="Repin R."/>
            <person name="Schilthuizen M."/>
            <person name="Schranz E."/>
            <person name="Heidstra R."/>
            <person name="Miyata K."/>
            <person name="Fedorova E."/>
            <person name="Kohlen W."/>
            <person name="Bisseling T."/>
            <person name="Smit S."/>
            <person name="Geurts R."/>
        </authorList>
    </citation>
    <scope>NUCLEOTIDE SEQUENCE [LARGE SCALE GENOMIC DNA]</scope>
    <source>
        <strain evidence="4">cv. RG33-2</strain>
    </source>
</reference>
<dbReference type="InterPro" id="IPR036188">
    <property type="entry name" value="FAD/NAD-bd_sf"/>
</dbReference>
<evidence type="ECO:0000313" key="4">
    <source>
        <dbReference type="Proteomes" id="UP000237000"/>
    </source>
</evidence>
<keyword evidence="1" id="KW-0560">Oxidoreductase</keyword>
<dbReference type="InParanoid" id="A0A2P5ED87"/>
<gene>
    <name evidence="3" type="ORF">TorRG33x02_206710</name>
</gene>
<dbReference type="PANTHER" id="PTHR45934:SF1">
    <property type="entry name" value="OS04G0423100 PROTEIN"/>
    <property type="match status" value="1"/>
</dbReference>
<sequence length="124" mass="13993">MHPMAPDLGQNECAAFEDAVVLAQHIGDPGLRCNRGFMAGEGLSRALGRYADQRRRRTAGLMALSSTVRGLVEQGGSRLLMEFFRKLGFDRVFYKWVFGVMHYDYGKLPCVYPNSELETENEDQ</sequence>
<dbReference type="STRING" id="63057.A0A2P5ED87"/>
<proteinExistence type="predicted"/>
<dbReference type="Proteomes" id="UP000237000">
    <property type="component" value="Unassembled WGS sequence"/>
</dbReference>
<dbReference type="GO" id="GO:0004497">
    <property type="term" value="F:monooxygenase activity"/>
    <property type="evidence" value="ECO:0007669"/>
    <property type="project" value="UniProtKB-KW"/>
</dbReference>
<name>A0A2P5ED87_TREOI</name>
<keyword evidence="2" id="KW-0503">Monooxygenase</keyword>
<evidence type="ECO:0000313" key="3">
    <source>
        <dbReference type="EMBL" id="PON83516.1"/>
    </source>
</evidence>
<keyword evidence="4" id="KW-1185">Reference proteome</keyword>
<dbReference type="SUPFAM" id="SSF51905">
    <property type="entry name" value="FAD/NAD(P)-binding domain"/>
    <property type="match status" value="1"/>
</dbReference>
<comment type="caution">
    <text evidence="3">The sequence shown here is derived from an EMBL/GenBank/DDBJ whole genome shotgun (WGS) entry which is preliminary data.</text>
</comment>
<evidence type="ECO:0000256" key="2">
    <source>
        <dbReference type="ARBA" id="ARBA00023033"/>
    </source>
</evidence>
<dbReference type="Gene3D" id="3.50.50.60">
    <property type="entry name" value="FAD/NAD(P)-binding domain"/>
    <property type="match status" value="1"/>
</dbReference>
<accession>A0A2P5ED87</accession>
<evidence type="ECO:0000256" key="1">
    <source>
        <dbReference type="ARBA" id="ARBA00023002"/>
    </source>
</evidence>
<dbReference type="AlphaFoldDB" id="A0A2P5ED87"/>
<protein>
    <submittedName>
        <fullName evidence="3">FAD/NAD(P)-binding domain containing protein</fullName>
    </submittedName>
</protein>
<dbReference type="EMBL" id="JXTC01000177">
    <property type="protein sequence ID" value="PON83516.1"/>
    <property type="molecule type" value="Genomic_DNA"/>
</dbReference>
<organism evidence="3 4">
    <name type="scientific">Trema orientale</name>
    <name type="common">Charcoal tree</name>
    <name type="synonym">Celtis orientalis</name>
    <dbReference type="NCBI Taxonomy" id="63057"/>
    <lineage>
        <taxon>Eukaryota</taxon>
        <taxon>Viridiplantae</taxon>
        <taxon>Streptophyta</taxon>
        <taxon>Embryophyta</taxon>
        <taxon>Tracheophyta</taxon>
        <taxon>Spermatophyta</taxon>
        <taxon>Magnoliopsida</taxon>
        <taxon>eudicotyledons</taxon>
        <taxon>Gunneridae</taxon>
        <taxon>Pentapetalae</taxon>
        <taxon>rosids</taxon>
        <taxon>fabids</taxon>
        <taxon>Rosales</taxon>
        <taxon>Cannabaceae</taxon>
        <taxon>Trema</taxon>
    </lineage>
</organism>
<dbReference type="InterPro" id="IPR044560">
    <property type="entry name" value="MOase"/>
</dbReference>
<dbReference type="PANTHER" id="PTHR45934">
    <property type="entry name" value="FAD/NAD(P)-BINDING OXIDOREDUCTASE FAMILY PROTEIN"/>
    <property type="match status" value="1"/>
</dbReference>